<dbReference type="InterPro" id="IPR015421">
    <property type="entry name" value="PyrdxlP-dep_Trfase_major"/>
</dbReference>
<dbReference type="HAMAP" id="MF_00051">
    <property type="entry name" value="SHMT"/>
    <property type="match status" value="1"/>
</dbReference>
<feature type="binding site" evidence="11">
    <location>
        <position position="247"/>
    </location>
    <ligand>
        <name>(6S)-5,6,7,8-tetrahydrofolate</name>
        <dbReference type="ChEBI" id="CHEBI:57453"/>
    </ligand>
</feature>
<proteinExistence type="inferred from homology"/>
<feature type="domain" description="Serine hydroxymethyltransferase-like" evidence="13">
    <location>
        <begin position="9"/>
        <end position="387"/>
    </location>
</feature>
<dbReference type="GO" id="GO:0004372">
    <property type="term" value="F:glycine hydroxymethyltransferase activity"/>
    <property type="evidence" value="ECO:0007669"/>
    <property type="project" value="UniProtKB-UniRule"/>
</dbReference>
<comment type="subcellular location">
    <subcellularLocation>
        <location evidence="3 11">Cytoplasm</location>
    </subcellularLocation>
</comment>
<dbReference type="Pfam" id="PF00464">
    <property type="entry name" value="SHMT"/>
    <property type="match status" value="1"/>
</dbReference>
<dbReference type="FunFam" id="3.40.640.10:FF:000001">
    <property type="entry name" value="Serine hydroxymethyltransferase"/>
    <property type="match status" value="1"/>
</dbReference>
<reference evidence="14 15" key="1">
    <citation type="submission" date="2013-10" db="EMBL/GenBank/DDBJ databases">
        <title>Salinisphaera halophila YIM 95161 Genome Sequencing.</title>
        <authorList>
            <person name="Lai Q."/>
            <person name="Li C."/>
            <person name="Shao Z."/>
        </authorList>
    </citation>
    <scope>NUCLEOTIDE SEQUENCE [LARGE SCALE GENOMIC DNA]</scope>
    <source>
        <strain evidence="14 15">YIM 95161</strain>
    </source>
</reference>
<dbReference type="CDD" id="cd00378">
    <property type="entry name" value="SHMT"/>
    <property type="match status" value="1"/>
</dbReference>
<keyword evidence="14" id="KW-0489">Methyltransferase</keyword>
<gene>
    <name evidence="11" type="primary">glyA</name>
    <name evidence="14" type="ORF">SAHL_10150</name>
</gene>
<dbReference type="PIRSF" id="PIRSF000412">
    <property type="entry name" value="SHMT"/>
    <property type="match status" value="1"/>
</dbReference>
<feature type="binding site" evidence="11">
    <location>
        <begin position="356"/>
        <end position="358"/>
    </location>
    <ligand>
        <name>(6S)-5,6,7,8-tetrahydrofolate</name>
        <dbReference type="ChEBI" id="CHEBI:57453"/>
    </ligand>
</feature>
<evidence type="ECO:0000256" key="8">
    <source>
        <dbReference type="ARBA" id="ARBA00022605"/>
    </source>
</evidence>
<dbReference type="GO" id="GO:0005829">
    <property type="term" value="C:cytosol"/>
    <property type="evidence" value="ECO:0007669"/>
    <property type="project" value="TreeGrafter"/>
</dbReference>
<organism evidence="14 15">
    <name type="scientific">Salinisphaera orenii YIM 95161</name>
    <dbReference type="NCBI Taxonomy" id="1051139"/>
    <lineage>
        <taxon>Bacteria</taxon>
        <taxon>Pseudomonadati</taxon>
        <taxon>Pseudomonadota</taxon>
        <taxon>Gammaproteobacteria</taxon>
        <taxon>Salinisphaerales</taxon>
        <taxon>Salinisphaeraceae</taxon>
        <taxon>Salinisphaera</taxon>
    </lineage>
</organism>
<dbReference type="GO" id="GO:0035999">
    <property type="term" value="P:tetrahydrofolate interconversion"/>
    <property type="evidence" value="ECO:0007669"/>
    <property type="project" value="UniProtKB-UniRule"/>
</dbReference>
<evidence type="ECO:0000256" key="11">
    <source>
        <dbReference type="HAMAP-Rule" id="MF_00051"/>
    </source>
</evidence>
<dbReference type="FunFam" id="3.90.1150.10:FF:000003">
    <property type="entry name" value="Serine hydroxymethyltransferase"/>
    <property type="match status" value="1"/>
</dbReference>
<dbReference type="PANTHER" id="PTHR11680">
    <property type="entry name" value="SERINE HYDROXYMETHYLTRANSFERASE"/>
    <property type="match status" value="1"/>
</dbReference>
<comment type="caution">
    <text evidence="14">The sequence shown here is derived from an EMBL/GenBank/DDBJ whole genome shotgun (WGS) entry which is preliminary data.</text>
</comment>
<dbReference type="Gene3D" id="3.90.1150.10">
    <property type="entry name" value="Aspartate Aminotransferase, domain 1"/>
    <property type="match status" value="1"/>
</dbReference>
<comment type="function">
    <text evidence="11">Catalyzes the reversible interconversion of serine and glycine with tetrahydrofolate (THF) serving as the one-carbon carrier. This reaction serves as the major source of one-carbon groups required for the biosynthesis of purines, thymidylate, methionine, and other important biomolecules. Also exhibits THF-independent aldolase activity toward beta-hydroxyamino acids, producing glycine and aldehydes, via a retro-aldol mechanism.</text>
</comment>
<keyword evidence="6 11" id="KW-0963">Cytoplasm</keyword>
<evidence type="ECO:0000313" key="15">
    <source>
        <dbReference type="Proteomes" id="UP000285123"/>
    </source>
</evidence>
<dbReference type="InterPro" id="IPR049943">
    <property type="entry name" value="Ser_HO-MeTrfase-like"/>
</dbReference>
<evidence type="ECO:0000256" key="4">
    <source>
        <dbReference type="ARBA" id="ARBA00006376"/>
    </source>
</evidence>
<evidence type="ECO:0000256" key="3">
    <source>
        <dbReference type="ARBA" id="ARBA00004496"/>
    </source>
</evidence>
<evidence type="ECO:0000256" key="1">
    <source>
        <dbReference type="ARBA" id="ARBA00001528"/>
    </source>
</evidence>
<dbReference type="NCBIfam" id="NF000586">
    <property type="entry name" value="PRK00011.1"/>
    <property type="match status" value="1"/>
</dbReference>
<dbReference type="InterPro" id="IPR015424">
    <property type="entry name" value="PyrdxlP-dep_Trfase"/>
</dbReference>
<dbReference type="PROSITE" id="PS00096">
    <property type="entry name" value="SHMT"/>
    <property type="match status" value="1"/>
</dbReference>
<feature type="modified residue" description="N6-(pyridoxal phosphate)lysine" evidence="11 12">
    <location>
        <position position="230"/>
    </location>
</feature>
<feature type="site" description="Plays an important role in substrate specificity" evidence="11">
    <location>
        <position position="229"/>
    </location>
</feature>
<comment type="catalytic activity">
    <reaction evidence="1 11">
        <text>(6R)-5,10-methylene-5,6,7,8-tetrahydrofolate + glycine + H2O = (6S)-5,6,7,8-tetrahydrofolate + L-serine</text>
        <dbReference type="Rhea" id="RHEA:15481"/>
        <dbReference type="ChEBI" id="CHEBI:15377"/>
        <dbReference type="ChEBI" id="CHEBI:15636"/>
        <dbReference type="ChEBI" id="CHEBI:33384"/>
        <dbReference type="ChEBI" id="CHEBI:57305"/>
        <dbReference type="ChEBI" id="CHEBI:57453"/>
        <dbReference type="EC" id="2.1.2.1"/>
    </reaction>
</comment>
<dbReference type="EC" id="2.1.2.1" evidence="11"/>
<evidence type="ECO:0000259" key="13">
    <source>
        <dbReference type="Pfam" id="PF00464"/>
    </source>
</evidence>
<protein>
    <recommendedName>
        <fullName evidence="11">Serine hydroxymethyltransferase</fullName>
        <shortName evidence="11">SHMT</shortName>
        <shortName evidence="11">Serine methylase</shortName>
        <ecNumber evidence="11">2.1.2.1</ecNumber>
    </recommendedName>
</protein>
<keyword evidence="9 11" id="KW-0808">Transferase</keyword>
<evidence type="ECO:0000256" key="2">
    <source>
        <dbReference type="ARBA" id="ARBA00001933"/>
    </source>
</evidence>
<evidence type="ECO:0000256" key="6">
    <source>
        <dbReference type="ARBA" id="ARBA00022490"/>
    </source>
</evidence>
<dbReference type="GO" id="GO:0030170">
    <property type="term" value="F:pyridoxal phosphate binding"/>
    <property type="evidence" value="ECO:0007669"/>
    <property type="project" value="UniProtKB-UniRule"/>
</dbReference>
<feature type="binding site" evidence="11">
    <location>
        <position position="121"/>
    </location>
    <ligand>
        <name>(6S)-5,6,7,8-tetrahydrofolate</name>
        <dbReference type="ChEBI" id="CHEBI:57453"/>
    </ligand>
</feature>
<dbReference type="GO" id="GO:0032259">
    <property type="term" value="P:methylation"/>
    <property type="evidence" value="ECO:0007669"/>
    <property type="project" value="UniProtKB-KW"/>
</dbReference>
<comment type="cofactor">
    <cofactor evidence="2 11 12">
        <name>pyridoxal 5'-phosphate</name>
        <dbReference type="ChEBI" id="CHEBI:597326"/>
    </cofactor>
</comment>
<keyword evidence="10 11" id="KW-0663">Pyridoxal phosphate</keyword>
<evidence type="ECO:0000256" key="10">
    <source>
        <dbReference type="ARBA" id="ARBA00022898"/>
    </source>
</evidence>
<evidence type="ECO:0000256" key="7">
    <source>
        <dbReference type="ARBA" id="ARBA00022563"/>
    </source>
</evidence>
<comment type="pathway">
    <text evidence="11">Amino-acid biosynthesis; glycine biosynthesis; glycine from L-serine: step 1/1.</text>
</comment>
<dbReference type="EMBL" id="AYKF01000087">
    <property type="protein sequence ID" value="ROO28416.1"/>
    <property type="molecule type" value="Genomic_DNA"/>
</dbReference>
<evidence type="ECO:0000256" key="5">
    <source>
        <dbReference type="ARBA" id="ARBA00011738"/>
    </source>
</evidence>
<name>A0A423PS25_9GAMM</name>
<comment type="similarity">
    <text evidence="4 11">Belongs to the SHMT family.</text>
</comment>
<dbReference type="InterPro" id="IPR019798">
    <property type="entry name" value="Ser_HO-MeTrfase_PLP_BS"/>
</dbReference>
<dbReference type="Proteomes" id="UP000285123">
    <property type="component" value="Unassembled WGS sequence"/>
</dbReference>
<evidence type="ECO:0000313" key="14">
    <source>
        <dbReference type="EMBL" id="ROO28416.1"/>
    </source>
</evidence>
<keyword evidence="8 11" id="KW-0028">Amino-acid biosynthesis</keyword>
<dbReference type="UniPathway" id="UPA00193"/>
<dbReference type="InterPro" id="IPR039429">
    <property type="entry name" value="SHMT-like_dom"/>
</dbReference>
<keyword evidence="7 11" id="KW-0554">One-carbon metabolism</keyword>
<dbReference type="Gene3D" id="3.40.640.10">
    <property type="entry name" value="Type I PLP-dependent aspartate aminotransferase-like (Major domain)"/>
    <property type="match status" value="1"/>
</dbReference>
<dbReference type="PANTHER" id="PTHR11680:SF50">
    <property type="entry name" value="SERINE HYDROXYMETHYLTRANSFERASE"/>
    <property type="match status" value="1"/>
</dbReference>
<evidence type="ECO:0000256" key="9">
    <source>
        <dbReference type="ARBA" id="ARBA00022679"/>
    </source>
</evidence>
<dbReference type="InterPro" id="IPR015422">
    <property type="entry name" value="PyrdxlP-dep_Trfase_small"/>
</dbReference>
<accession>A0A423PS25</accession>
<sequence>MFDAMQRIVDFDPELASAIADEDQRQEDHIELIASENYTSPRVMEAQGSLLTNKYAEGYPGKRFYGGCEYVDVAEQLAIDRACRLFECDYANVQPHSGAQANAAVYLALVKPGDTILGMSLDAGGHLTHGAAPNFSGRNYNAVQYGLNEQTGELDYDEIQRLADEHRPKMLIGGFSAYSRRIDWARMRQIADSVGAWLLVDMAHVAGLVAAGEYPSPLPHAHVVTTTTHKTLRGPRGGLILSAHGDEALYKKLNSAVFPGTQGGPLMHVIAGKAVAFKEALEPEFQTYSRQVVANARAMAQVFMDRNYEVVSGGTDNHLMLVSLVRQDITGKDAEALLGKAHITANKNAVPGDPRSPFVTSGLRIGTPAATTRGFDENEMRQVAGWICDVLDTLADGGDVDAMVARVRAAVTDLCARHAVYRAAGKGAA</sequence>
<dbReference type="AlphaFoldDB" id="A0A423PS25"/>
<feature type="binding site" evidence="11">
    <location>
        <begin position="125"/>
        <end position="127"/>
    </location>
    <ligand>
        <name>(6S)-5,6,7,8-tetrahydrofolate</name>
        <dbReference type="ChEBI" id="CHEBI:57453"/>
    </ligand>
</feature>
<dbReference type="GO" id="GO:0008168">
    <property type="term" value="F:methyltransferase activity"/>
    <property type="evidence" value="ECO:0007669"/>
    <property type="project" value="UniProtKB-KW"/>
</dbReference>
<dbReference type="SUPFAM" id="SSF53383">
    <property type="entry name" value="PLP-dependent transferases"/>
    <property type="match status" value="1"/>
</dbReference>
<evidence type="ECO:0000256" key="12">
    <source>
        <dbReference type="PIRSR" id="PIRSR000412-50"/>
    </source>
</evidence>
<comment type="pathway">
    <text evidence="11">One-carbon metabolism; tetrahydrofolate interconversion.</text>
</comment>
<dbReference type="GO" id="GO:0019264">
    <property type="term" value="P:glycine biosynthetic process from serine"/>
    <property type="evidence" value="ECO:0007669"/>
    <property type="project" value="UniProtKB-UniRule"/>
</dbReference>
<comment type="subunit">
    <text evidence="5 11">Homodimer.</text>
</comment>
<dbReference type="InterPro" id="IPR001085">
    <property type="entry name" value="Ser_HO-MeTrfase"/>
</dbReference>
<dbReference type="UniPathway" id="UPA00288">
    <property type="reaction ID" value="UER01023"/>
</dbReference>